<dbReference type="EMBL" id="NJGU01000006">
    <property type="protein sequence ID" value="OWY28894.1"/>
    <property type="molecule type" value="Genomic_DNA"/>
</dbReference>
<dbReference type="AlphaFoldDB" id="A0A246WR92"/>
<dbReference type="RefSeq" id="WP_088751352.1">
    <property type="nucleotide sequence ID" value="NZ_NJGU01000006.1"/>
</dbReference>
<dbReference type="Proteomes" id="UP000197596">
    <property type="component" value="Unassembled WGS sequence"/>
</dbReference>
<gene>
    <name evidence="1" type="ORF">CEJ42_13085</name>
</gene>
<accession>A0A246WR92</accession>
<protein>
    <submittedName>
        <fullName evidence="1">Uncharacterized protein</fullName>
    </submittedName>
</protein>
<comment type="caution">
    <text evidence="1">The sequence shown here is derived from an EMBL/GenBank/DDBJ whole genome shotgun (WGS) entry which is preliminary data.</text>
</comment>
<reference evidence="1 2" key="1">
    <citation type="submission" date="2017-06" db="EMBL/GenBank/DDBJ databases">
        <title>Herbaspirillum phytohormonus sp. nov., isolated from the root nodule of Robinia pseudoacacia in lead-zinc mine.</title>
        <authorList>
            <person name="Fan M."/>
            <person name="Lin Y."/>
        </authorList>
    </citation>
    <scope>NUCLEOTIDE SEQUENCE [LARGE SCALE GENOMIC DNA]</scope>
    <source>
        <strain evidence="1 2">HZ10</strain>
    </source>
</reference>
<name>A0A246WR92_9BURK</name>
<evidence type="ECO:0000313" key="1">
    <source>
        <dbReference type="EMBL" id="OWY28894.1"/>
    </source>
</evidence>
<organism evidence="1 2">
    <name type="scientific">Herbaspirillum robiniae</name>
    <dbReference type="NCBI Taxonomy" id="2014887"/>
    <lineage>
        <taxon>Bacteria</taxon>
        <taxon>Pseudomonadati</taxon>
        <taxon>Pseudomonadota</taxon>
        <taxon>Betaproteobacteria</taxon>
        <taxon>Burkholderiales</taxon>
        <taxon>Oxalobacteraceae</taxon>
        <taxon>Herbaspirillum</taxon>
    </lineage>
</organism>
<sequence length="242" mass="27538">MSKSTIAELSVYFRRGEEKLPTLEVQLREMFVFQQFMKDYSPLMHEWLLTGDTKQDAFRHLAFDDHGPTTEALAVLGTENKGIDDFRMISLWNGAEKRSQMASMKSLCATIGRPDNFYFGPPFDPEITDWHLPAAWLQHAISIWPTASFAGFEPFHYHQHKVFEDRPGVGWLCYLPQKLTTREVPEAVQLIPVSRDGQQAGTIIVSCADGPFSLENPEHIKAANAIETRLVDQDLLPRFADL</sequence>
<proteinExistence type="predicted"/>
<evidence type="ECO:0000313" key="2">
    <source>
        <dbReference type="Proteomes" id="UP000197596"/>
    </source>
</evidence>